<dbReference type="GO" id="GO:0016787">
    <property type="term" value="F:hydrolase activity"/>
    <property type="evidence" value="ECO:0007669"/>
    <property type="project" value="UniProtKB-KW"/>
</dbReference>
<feature type="domain" description="AB hydrolase-1" evidence="2">
    <location>
        <begin position="24"/>
        <end position="267"/>
    </location>
</feature>
<name>A0ABU6PLA7_9BACI</name>
<proteinExistence type="predicted"/>
<dbReference type="SUPFAM" id="SSF53474">
    <property type="entry name" value="alpha/beta-Hydrolases"/>
    <property type="match status" value="1"/>
</dbReference>
<keyword evidence="4" id="KW-1185">Reference proteome</keyword>
<dbReference type="InterPro" id="IPR000073">
    <property type="entry name" value="AB_hydrolase_1"/>
</dbReference>
<dbReference type="InterPro" id="IPR029058">
    <property type="entry name" value="AB_hydrolase_fold"/>
</dbReference>
<protein>
    <submittedName>
        <fullName evidence="3">Alpha/beta hydrolase</fullName>
    </submittedName>
</protein>
<dbReference type="PANTHER" id="PTHR43798:SF31">
    <property type="entry name" value="AB HYDROLASE SUPERFAMILY PROTEIN YCLE"/>
    <property type="match status" value="1"/>
</dbReference>
<gene>
    <name evidence="3" type="ORF">P9485_31070</name>
</gene>
<dbReference type="Gene3D" id="3.40.50.1820">
    <property type="entry name" value="alpha/beta hydrolase"/>
    <property type="match status" value="1"/>
</dbReference>
<dbReference type="RefSeq" id="WP_176525388.1">
    <property type="nucleotide sequence ID" value="NZ_JARTIK010000089.1"/>
</dbReference>
<dbReference type="PRINTS" id="PR00111">
    <property type="entry name" value="ABHYDROLASE"/>
</dbReference>
<dbReference type="Proteomes" id="UP001336122">
    <property type="component" value="Unassembled WGS sequence"/>
</dbReference>
<comment type="caution">
    <text evidence="3">The sequence shown here is derived from an EMBL/GenBank/DDBJ whole genome shotgun (WGS) entry which is preliminary data.</text>
</comment>
<dbReference type="InterPro" id="IPR050266">
    <property type="entry name" value="AB_hydrolase_sf"/>
</dbReference>
<dbReference type="Pfam" id="PF00561">
    <property type="entry name" value="Abhydrolase_1"/>
    <property type="match status" value="1"/>
</dbReference>
<organism evidence="3 4">
    <name type="scientific">Bacillus nitratireducens</name>
    <dbReference type="NCBI Taxonomy" id="2026193"/>
    <lineage>
        <taxon>Bacteria</taxon>
        <taxon>Bacillati</taxon>
        <taxon>Bacillota</taxon>
        <taxon>Bacilli</taxon>
        <taxon>Bacillales</taxon>
        <taxon>Bacillaceae</taxon>
        <taxon>Bacillus</taxon>
        <taxon>Bacillus cereus group</taxon>
    </lineage>
</organism>
<dbReference type="PANTHER" id="PTHR43798">
    <property type="entry name" value="MONOACYLGLYCEROL LIPASE"/>
    <property type="match status" value="1"/>
</dbReference>
<evidence type="ECO:0000313" key="3">
    <source>
        <dbReference type="EMBL" id="MED4682087.1"/>
    </source>
</evidence>
<reference evidence="3 4" key="1">
    <citation type="submission" date="2023-03" db="EMBL/GenBank/DDBJ databases">
        <title>Bacillus Genome Sequencing.</title>
        <authorList>
            <person name="Dunlap C."/>
        </authorList>
    </citation>
    <scope>NUCLEOTIDE SEQUENCE [LARGE SCALE GENOMIC DNA]</scope>
    <source>
        <strain evidence="3 4">NRS-319</strain>
    </source>
</reference>
<accession>A0ABU6PLA7</accession>
<evidence type="ECO:0000256" key="1">
    <source>
        <dbReference type="ARBA" id="ARBA00022801"/>
    </source>
</evidence>
<evidence type="ECO:0000313" key="4">
    <source>
        <dbReference type="Proteomes" id="UP001336122"/>
    </source>
</evidence>
<dbReference type="EMBL" id="JARTIK010000089">
    <property type="protein sequence ID" value="MED4682087.1"/>
    <property type="molecule type" value="Genomic_DNA"/>
</dbReference>
<evidence type="ECO:0000259" key="2">
    <source>
        <dbReference type="Pfam" id="PF00561"/>
    </source>
</evidence>
<keyword evidence="1 3" id="KW-0378">Hydrolase</keyword>
<sequence length="281" mass="32644">MKDINLTIEGLDVHYYELGNNTKPTIVCLHGLGNSGAVFSELAEYLEDDFHILSFDNPGHGRTAPFVNENGYLFSNIAKWYNNVFQQVLKAPFYILGHSWGADIALHYAKMYPEKIKGIILLDGGYTFPDFQEDMTFSKVYDGWNDYMENSSVFDTWHDVIGEYKQYTERWNEKIEQMVQTLFNKKEKYELINSKFTVLSIIKAFFKESFTTTYPYIKSPLILIHATLPEDLNNARRTGINKLKQHIENVTIVSMEETGHMVHWDNPKKVANEIHNWVSKC</sequence>